<gene>
    <name evidence="1" type="ORF">SAMN05216588_101252</name>
</gene>
<dbReference type="STRING" id="29435.SAMN05216588_101252"/>
<evidence type="ECO:0000313" key="1">
    <source>
        <dbReference type="EMBL" id="SDG87047.1"/>
    </source>
</evidence>
<name>A0A1G7XS92_9GAMM</name>
<proteinExistence type="predicted"/>
<reference evidence="1 2" key="1">
    <citation type="submission" date="2016-10" db="EMBL/GenBank/DDBJ databases">
        <authorList>
            <person name="de Groot N.N."/>
        </authorList>
    </citation>
    <scope>NUCLEOTIDE SEQUENCE [LARGE SCALE GENOMIC DNA]</scope>
    <source>
        <strain evidence="1 2">LMG 18387</strain>
    </source>
</reference>
<dbReference type="AlphaFoldDB" id="A0A1G7XS92"/>
<accession>A0A1G7XS92</accession>
<dbReference type="RefSeq" id="WP_084305499.1">
    <property type="nucleotide sequence ID" value="NZ_FNDG01000001.1"/>
</dbReference>
<dbReference type="Proteomes" id="UP000198606">
    <property type="component" value="Unassembled WGS sequence"/>
</dbReference>
<evidence type="ECO:0000313" key="2">
    <source>
        <dbReference type="Proteomes" id="UP000198606"/>
    </source>
</evidence>
<dbReference type="EMBL" id="FNDG01000001">
    <property type="protein sequence ID" value="SDG87047.1"/>
    <property type="molecule type" value="Genomic_DNA"/>
</dbReference>
<organism evidence="1 2">
    <name type="scientific">Phytopseudomonas flavescens</name>
    <dbReference type="NCBI Taxonomy" id="29435"/>
    <lineage>
        <taxon>Bacteria</taxon>
        <taxon>Pseudomonadati</taxon>
        <taxon>Pseudomonadota</taxon>
        <taxon>Gammaproteobacteria</taxon>
        <taxon>Pseudomonadales</taxon>
        <taxon>Pseudomonadaceae</taxon>
        <taxon>Phytopseudomonas</taxon>
    </lineage>
</organism>
<protein>
    <submittedName>
        <fullName evidence="1">Uncharacterized protein</fullName>
    </submittedName>
</protein>
<sequence>MTWYATSWQHMTEVHQQAEAEGKFAHGIAKAIDDSYPFSERSGWAYKAWLDARREYFRKNDLPLPRAKAPGPDLLTEPQL</sequence>